<organism evidence="7 8">
    <name type="scientific">Amphritea opalescens</name>
    <dbReference type="NCBI Taxonomy" id="2490544"/>
    <lineage>
        <taxon>Bacteria</taxon>
        <taxon>Pseudomonadati</taxon>
        <taxon>Pseudomonadota</taxon>
        <taxon>Gammaproteobacteria</taxon>
        <taxon>Oceanospirillales</taxon>
        <taxon>Oceanospirillaceae</taxon>
        <taxon>Amphritea</taxon>
    </lineage>
</organism>
<dbReference type="InterPro" id="IPR051198">
    <property type="entry name" value="BchE-like"/>
</dbReference>
<evidence type="ECO:0000259" key="6">
    <source>
        <dbReference type="PROSITE" id="PS51918"/>
    </source>
</evidence>
<dbReference type="SFLD" id="SFLDS00029">
    <property type="entry name" value="Radical_SAM"/>
    <property type="match status" value="2"/>
</dbReference>
<dbReference type="SFLD" id="SFLDG01082">
    <property type="entry name" value="B12-binding_domain_containing"/>
    <property type="match status" value="1"/>
</dbReference>
<comment type="caution">
    <text evidence="7">The sequence shown here is derived from an EMBL/GenBank/DDBJ whole genome shotgun (WGS) entry which is preliminary data.</text>
</comment>
<keyword evidence="3" id="KW-0479">Metal-binding</keyword>
<evidence type="ECO:0000256" key="1">
    <source>
        <dbReference type="ARBA" id="ARBA00001966"/>
    </source>
</evidence>
<dbReference type="PANTHER" id="PTHR43409">
    <property type="entry name" value="ANAEROBIC MAGNESIUM-PROTOPORPHYRIN IX MONOMETHYL ESTER CYCLASE-RELATED"/>
    <property type="match status" value="1"/>
</dbReference>
<keyword evidence="4" id="KW-0408">Iron</keyword>
<dbReference type="CDD" id="cd01335">
    <property type="entry name" value="Radical_SAM"/>
    <property type="match status" value="1"/>
</dbReference>
<name>A0A430KLE3_9GAMM</name>
<dbReference type="AlphaFoldDB" id="A0A430KLE3"/>
<dbReference type="GO" id="GO:0003824">
    <property type="term" value="F:catalytic activity"/>
    <property type="evidence" value="ECO:0007669"/>
    <property type="project" value="InterPro"/>
</dbReference>
<evidence type="ECO:0000256" key="3">
    <source>
        <dbReference type="ARBA" id="ARBA00022723"/>
    </source>
</evidence>
<dbReference type="Proteomes" id="UP000283087">
    <property type="component" value="Unassembled WGS sequence"/>
</dbReference>
<dbReference type="SUPFAM" id="SSF102114">
    <property type="entry name" value="Radical SAM enzymes"/>
    <property type="match status" value="1"/>
</dbReference>
<dbReference type="SFLD" id="SFLDG01095">
    <property type="entry name" value="Uncharacterised_Radical_SAM_Su"/>
    <property type="match status" value="1"/>
</dbReference>
<dbReference type="InterPro" id="IPR007197">
    <property type="entry name" value="rSAM"/>
</dbReference>
<sequence length="299" mass="34052">MYNQMPISYIEPVYRPPSEANSLILQVTNGCSWNRCTFCEMYIDPQKKFKPKNEAQLLEEIRRCGEQLSGVRRVFLGDGDPMVLSFRRLKTILEAIRTHLPSVTRVSTYALPSNLKHKSVAELQQLRELGLTLIYVGAESGDDEILRCIDKGETFQTTAESLLKAKEAGIKTSVMLINGLGGTRMSKQHALSSAKLINLTQPDYLATLVLFSRRGNQRVEQGFGGEFTALNQRQLFEEMELFLSHLKLQKTIFRSDHASNFLVLKGVLNRDLETMLKQLRRAIETPDRVFLRQDDQRGL</sequence>
<dbReference type="RefSeq" id="WP_126160038.1">
    <property type="nucleotide sequence ID" value="NZ_RQXW01000027.1"/>
</dbReference>
<evidence type="ECO:0000313" key="7">
    <source>
        <dbReference type="EMBL" id="RTE64301.1"/>
    </source>
</evidence>
<evidence type="ECO:0000256" key="5">
    <source>
        <dbReference type="ARBA" id="ARBA00023014"/>
    </source>
</evidence>
<dbReference type="InterPro" id="IPR006638">
    <property type="entry name" value="Elp3/MiaA/NifB-like_rSAM"/>
</dbReference>
<keyword evidence="2" id="KW-0949">S-adenosyl-L-methionine</keyword>
<keyword evidence="8" id="KW-1185">Reference proteome</keyword>
<gene>
    <name evidence="7" type="ORF">EH243_17950</name>
</gene>
<evidence type="ECO:0000256" key="2">
    <source>
        <dbReference type="ARBA" id="ARBA00022691"/>
    </source>
</evidence>
<protein>
    <submittedName>
        <fullName evidence="7">Radical SAM protein</fullName>
    </submittedName>
</protein>
<dbReference type="Gene3D" id="3.20.20.70">
    <property type="entry name" value="Aldolase class I"/>
    <property type="match status" value="1"/>
</dbReference>
<dbReference type="GO" id="GO:0046872">
    <property type="term" value="F:metal ion binding"/>
    <property type="evidence" value="ECO:0007669"/>
    <property type="project" value="UniProtKB-KW"/>
</dbReference>
<dbReference type="OrthoDB" id="9777636at2"/>
<keyword evidence="5" id="KW-0411">Iron-sulfur</keyword>
<dbReference type="GO" id="GO:0051536">
    <property type="term" value="F:iron-sulfur cluster binding"/>
    <property type="evidence" value="ECO:0007669"/>
    <property type="project" value="UniProtKB-KW"/>
</dbReference>
<dbReference type="EMBL" id="RQXW01000027">
    <property type="protein sequence ID" value="RTE64301.1"/>
    <property type="molecule type" value="Genomic_DNA"/>
</dbReference>
<accession>A0A430KLE3</accession>
<evidence type="ECO:0000256" key="4">
    <source>
        <dbReference type="ARBA" id="ARBA00023004"/>
    </source>
</evidence>
<dbReference type="InterPro" id="IPR013785">
    <property type="entry name" value="Aldolase_TIM"/>
</dbReference>
<dbReference type="InterPro" id="IPR058240">
    <property type="entry name" value="rSAM_sf"/>
</dbReference>
<proteinExistence type="predicted"/>
<feature type="domain" description="Radical SAM core" evidence="6">
    <location>
        <begin position="15"/>
        <end position="246"/>
    </location>
</feature>
<dbReference type="PANTHER" id="PTHR43409:SF4">
    <property type="entry name" value="RADICAL SAM SUPERFAMILY PROTEIN"/>
    <property type="match status" value="1"/>
</dbReference>
<dbReference type="Pfam" id="PF04055">
    <property type="entry name" value="Radical_SAM"/>
    <property type="match status" value="1"/>
</dbReference>
<evidence type="ECO:0000313" key="8">
    <source>
        <dbReference type="Proteomes" id="UP000283087"/>
    </source>
</evidence>
<dbReference type="SMART" id="SM00729">
    <property type="entry name" value="Elp3"/>
    <property type="match status" value="1"/>
</dbReference>
<comment type="cofactor">
    <cofactor evidence="1">
        <name>[4Fe-4S] cluster</name>
        <dbReference type="ChEBI" id="CHEBI:49883"/>
    </cofactor>
</comment>
<dbReference type="PROSITE" id="PS51918">
    <property type="entry name" value="RADICAL_SAM"/>
    <property type="match status" value="1"/>
</dbReference>
<reference evidence="7 8" key="1">
    <citation type="submission" date="2018-11" db="EMBL/GenBank/DDBJ databases">
        <title>The draft genome sequence of Amphritea opalescens ANRC-JH13T.</title>
        <authorList>
            <person name="Fang Z."/>
            <person name="Zhang Y."/>
            <person name="Han X."/>
        </authorList>
    </citation>
    <scope>NUCLEOTIDE SEQUENCE [LARGE SCALE GENOMIC DNA]</scope>
    <source>
        <strain evidence="7 8">ANRC-JH13</strain>
    </source>
</reference>